<protein>
    <submittedName>
        <fullName evidence="3">HET-domain-containing protein</fullName>
    </submittedName>
</protein>
<dbReference type="Pfam" id="PF26640">
    <property type="entry name" value="DUF8212"/>
    <property type="match status" value="1"/>
</dbReference>
<sequence length="409" mass="46913">MWLLNTETLKLKEFYGTNLPSYAILSHTWSDDEVQFYEGANIAIEAFQKLGRYQKILKFAHAAKAYGYEWVWMDTVCIDKRSSAELSEAINSMYHWYGAAELCIVYLSDVPPKSAVEDPQSDAVLKEAFEKSRWFTRGWTLQELIASRKRVFLAEDWSMIPNDMWGPDKMYYVISCITGITVLVLRNSKKLNSICIAERMSWASRRETSRPEDLAYSLMGIFGVNMAVLYGEGLENAFRRLQDEIMKKSFDQTIFAWRGPYLSSGLLAHTPANFRDTPTLGLWAPDYLAAYSMTNVGLQIRPFVLEKSSNCIYAALQCDICIAGSWKILCLPLRQIEDTYCTLNGMKCKAYRRIDCSEWHTFDQAEFIGNRTRTLLVLENSQLDQVLASIESHDARWAAVDRDTEMGEL</sequence>
<accession>A0A9P4N628</accession>
<dbReference type="InterPro" id="IPR010730">
    <property type="entry name" value="HET"/>
</dbReference>
<evidence type="ECO:0000259" key="2">
    <source>
        <dbReference type="Pfam" id="PF26640"/>
    </source>
</evidence>
<reference evidence="4" key="1">
    <citation type="journal article" date="2020" name="Stud. Mycol.">
        <title>101 Dothideomycetes genomes: A test case for predicting lifestyles and emergence of pathogens.</title>
        <authorList>
            <person name="Haridas S."/>
            <person name="Albert R."/>
            <person name="Binder M."/>
            <person name="Bloem J."/>
            <person name="LaButti K."/>
            <person name="Salamov A."/>
            <person name="Andreopoulos B."/>
            <person name="Baker S."/>
            <person name="Barry K."/>
            <person name="Bills G."/>
            <person name="Bluhm B."/>
            <person name="Cannon C."/>
            <person name="Castanera R."/>
            <person name="Culley D."/>
            <person name="Daum C."/>
            <person name="Ezra D."/>
            <person name="Gonzalez J."/>
            <person name="Henrissat B."/>
            <person name="Kuo A."/>
            <person name="Liang C."/>
            <person name="Lipzen A."/>
            <person name="Lutzoni F."/>
            <person name="Magnuson J."/>
            <person name="Mondo S."/>
            <person name="Nolan M."/>
            <person name="Ohm R."/>
            <person name="Pangilinan J."/>
            <person name="Park H.-J."/>
            <person name="Ramirez L."/>
            <person name="Alfaro M."/>
            <person name="Sun H."/>
            <person name="Tritt A."/>
            <person name="Yoshinaga Y."/>
            <person name="Zwiers L.-H."/>
            <person name="Turgeon B."/>
            <person name="Goodwin S."/>
            <person name="Spatafora J."/>
            <person name="Crous P."/>
            <person name="Grigoriev I."/>
        </authorList>
    </citation>
    <scope>NUCLEOTIDE SEQUENCE [LARGE SCALE GENOMIC DNA]</scope>
    <source>
        <strain evidence="4">CBS 304.66</strain>
    </source>
</reference>
<keyword evidence="4" id="KW-1185">Reference proteome</keyword>
<dbReference type="OrthoDB" id="20872at2759"/>
<organism evidence="3 4">
    <name type="scientific">Lojkania enalia</name>
    <dbReference type="NCBI Taxonomy" id="147567"/>
    <lineage>
        <taxon>Eukaryota</taxon>
        <taxon>Fungi</taxon>
        <taxon>Dikarya</taxon>
        <taxon>Ascomycota</taxon>
        <taxon>Pezizomycotina</taxon>
        <taxon>Dothideomycetes</taxon>
        <taxon>Pleosporomycetidae</taxon>
        <taxon>Pleosporales</taxon>
        <taxon>Pleosporales incertae sedis</taxon>
        <taxon>Lojkania</taxon>
    </lineage>
</organism>
<dbReference type="Proteomes" id="UP000800093">
    <property type="component" value="Unassembled WGS sequence"/>
</dbReference>
<gene>
    <name evidence="3" type="ORF">CC78DRAFT_531333</name>
</gene>
<comment type="caution">
    <text evidence="3">The sequence shown here is derived from an EMBL/GenBank/DDBJ whole genome shotgun (WGS) entry which is preliminary data.</text>
</comment>
<evidence type="ECO:0000259" key="1">
    <source>
        <dbReference type="Pfam" id="PF06985"/>
    </source>
</evidence>
<evidence type="ECO:0000313" key="3">
    <source>
        <dbReference type="EMBL" id="KAF2266908.1"/>
    </source>
</evidence>
<dbReference type="EMBL" id="ML986595">
    <property type="protein sequence ID" value="KAF2266908.1"/>
    <property type="molecule type" value="Genomic_DNA"/>
</dbReference>
<evidence type="ECO:0000313" key="4">
    <source>
        <dbReference type="Proteomes" id="UP000800093"/>
    </source>
</evidence>
<feature type="domain" description="DUF8212" evidence="2">
    <location>
        <begin position="236"/>
        <end position="271"/>
    </location>
</feature>
<dbReference type="InterPro" id="IPR058525">
    <property type="entry name" value="DUF8212"/>
</dbReference>
<dbReference type="PANTHER" id="PTHR10622">
    <property type="entry name" value="HET DOMAIN-CONTAINING PROTEIN"/>
    <property type="match status" value="1"/>
</dbReference>
<dbReference type="PANTHER" id="PTHR10622:SF10">
    <property type="entry name" value="HET DOMAIN-CONTAINING PROTEIN"/>
    <property type="match status" value="1"/>
</dbReference>
<name>A0A9P4N628_9PLEO</name>
<dbReference type="Pfam" id="PF06985">
    <property type="entry name" value="HET"/>
    <property type="match status" value="1"/>
</dbReference>
<proteinExistence type="predicted"/>
<feature type="domain" description="Heterokaryon incompatibility" evidence="1">
    <location>
        <begin position="22"/>
        <end position="113"/>
    </location>
</feature>
<dbReference type="AlphaFoldDB" id="A0A9P4N628"/>